<accession>A0A9N9JKL6</accession>
<sequence>MSSNFILSCLPSFRGISNGPSLISISNGRPWISTQYFKFKLITDKSIDVIANTFLQEMTPSDQPRLKYNFMSAATRCLLYGRVGDRELTMVMKVECVVNLYYVDCFDHANSFDIVHVSVCNLIDENICVREARALRYIYTDRFDMYIEDTTRYRHTLDKLVDHRKIQVTRSLSSGWEVTSLSAGINNLSSTIITQYYNWEGVRLASKILNRNNYHQLIYGFVTKIFELERFIYVSMYTGRQNKFNRKIYKREKRKVYSSVIPIPYELCEDIFLKFAKNIDFKGRYIEMFKEDGERMLDTIMQFYNEEKKQLDEDVNVVESQVINDVIS</sequence>
<dbReference type="EMBL" id="CAJVPY010023735">
    <property type="protein sequence ID" value="CAG8785511.1"/>
    <property type="molecule type" value="Genomic_DNA"/>
</dbReference>
<dbReference type="Proteomes" id="UP000789405">
    <property type="component" value="Unassembled WGS sequence"/>
</dbReference>
<dbReference type="AlphaFoldDB" id="A0A9N9JKL6"/>
<gene>
    <name evidence="1" type="ORF">DERYTH_LOCUS20320</name>
</gene>
<name>A0A9N9JKL6_9GLOM</name>
<evidence type="ECO:0000313" key="1">
    <source>
        <dbReference type="EMBL" id="CAG8785511.1"/>
    </source>
</evidence>
<keyword evidence="2" id="KW-1185">Reference proteome</keyword>
<proteinExistence type="predicted"/>
<evidence type="ECO:0000313" key="2">
    <source>
        <dbReference type="Proteomes" id="UP000789405"/>
    </source>
</evidence>
<comment type="caution">
    <text evidence="1">The sequence shown here is derived from an EMBL/GenBank/DDBJ whole genome shotgun (WGS) entry which is preliminary data.</text>
</comment>
<dbReference type="OrthoDB" id="2427589at2759"/>
<protein>
    <submittedName>
        <fullName evidence="1">25071_t:CDS:1</fullName>
    </submittedName>
</protein>
<organism evidence="1 2">
    <name type="scientific">Dentiscutata erythropus</name>
    <dbReference type="NCBI Taxonomy" id="1348616"/>
    <lineage>
        <taxon>Eukaryota</taxon>
        <taxon>Fungi</taxon>
        <taxon>Fungi incertae sedis</taxon>
        <taxon>Mucoromycota</taxon>
        <taxon>Glomeromycotina</taxon>
        <taxon>Glomeromycetes</taxon>
        <taxon>Diversisporales</taxon>
        <taxon>Gigasporaceae</taxon>
        <taxon>Dentiscutata</taxon>
    </lineage>
</organism>
<reference evidence="1" key="1">
    <citation type="submission" date="2021-06" db="EMBL/GenBank/DDBJ databases">
        <authorList>
            <person name="Kallberg Y."/>
            <person name="Tangrot J."/>
            <person name="Rosling A."/>
        </authorList>
    </citation>
    <scope>NUCLEOTIDE SEQUENCE</scope>
    <source>
        <strain evidence="1">MA453B</strain>
    </source>
</reference>